<accession>A0AA86N053</accession>
<gene>
    <name evidence="6" type="ORF">DNFV4_02732</name>
</gene>
<evidence type="ECO:0000256" key="3">
    <source>
        <dbReference type="ARBA" id="ARBA00022722"/>
    </source>
</evidence>
<dbReference type="AlphaFoldDB" id="A0AA86N053"/>
<dbReference type="InterPro" id="IPR051813">
    <property type="entry name" value="HepT_RNase_toxin"/>
</dbReference>
<sequence length="117" mass="13414">MSRNWLFYLEDIVESARKIRRYTDGLTFVQFRSQDMVVDAVVRNLEIIGEAAKHLPEEAKTLTPDVDWSKAAGFRDVIAHGYFGLDLHVIGDVVQTKLPLLSQSAEQVLHQFRNRSQ</sequence>
<dbReference type="Proteomes" id="UP001179121">
    <property type="component" value="Chromosome"/>
</dbReference>
<evidence type="ECO:0000256" key="2">
    <source>
        <dbReference type="ARBA" id="ARBA00022649"/>
    </source>
</evidence>
<dbReference type="EMBL" id="OX365700">
    <property type="protein sequence ID" value="CAI4032303.1"/>
    <property type="molecule type" value="Genomic_DNA"/>
</dbReference>
<evidence type="ECO:0000256" key="4">
    <source>
        <dbReference type="ARBA" id="ARBA00022741"/>
    </source>
</evidence>
<dbReference type="PANTHER" id="PTHR34139:SF1">
    <property type="entry name" value="RNASE MJ1380-RELATED"/>
    <property type="match status" value="1"/>
</dbReference>
<proteinExistence type="predicted"/>
<evidence type="ECO:0000256" key="1">
    <source>
        <dbReference type="ARBA" id="ARBA00022553"/>
    </source>
</evidence>
<dbReference type="PANTHER" id="PTHR34139">
    <property type="entry name" value="UPF0331 PROTEIN MJ0127"/>
    <property type="match status" value="1"/>
</dbReference>
<evidence type="ECO:0000256" key="5">
    <source>
        <dbReference type="ARBA" id="ARBA00022801"/>
    </source>
</evidence>
<keyword evidence="7" id="KW-1185">Reference proteome</keyword>
<dbReference type="GO" id="GO:0016787">
    <property type="term" value="F:hydrolase activity"/>
    <property type="evidence" value="ECO:0007669"/>
    <property type="project" value="UniProtKB-KW"/>
</dbReference>
<reference evidence="6" key="1">
    <citation type="submission" date="2022-10" db="EMBL/GenBank/DDBJ databases">
        <authorList>
            <person name="Koch H."/>
        </authorList>
    </citation>
    <scope>NUCLEOTIDE SEQUENCE</scope>
    <source>
        <strain evidence="6">DNF</strain>
    </source>
</reference>
<dbReference type="RefSeq" id="WP_289269039.1">
    <property type="nucleotide sequence ID" value="NZ_OX365700.1"/>
</dbReference>
<keyword evidence="1" id="KW-0597">Phosphoprotein</keyword>
<dbReference type="GO" id="GO:0000166">
    <property type="term" value="F:nucleotide binding"/>
    <property type="evidence" value="ECO:0007669"/>
    <property type="project" value="UniProtKB-KW"/>
</dbReference>
<keyword evidence="5" id="KW-0378">Hydrolase</keyword>
<keyword evidence="4" id="KW-0547">Nucleotide-binding</keyword>
<dbReference type="GO" id="GO:0004540">
    <property type="term" value="F:RNA nuclease activity"/>
    <property type="evidence" value="ECO:0007669"/>
    <property type="project" value="InterPro"/>
</dbReference>
<organism evidence="6 7">
    <name type="scientific">Nitrospira tepida</name>
    <dbReference type="NCBI Taxonomy" id="2973512"/>
    <lineage>
        <taxon>Bacteria</taxon>
        <taxon>Pseudomonadati</taxon>
        <taxon>Nitrospirota</taxon>
        <taxon>Nitrospiria</taxon>
        <taxon>Nitrospirales</taxon>
        <taxon>Nitrospiraceae</taxon>
        <taxon>Nitrospira</taxon>
    </lineage>
</organism>
<keyword evidence="2" id="KW-1277">Toxin-antitoxin system</keyword>
<evidence type="ECO:0000313" key="7">
    <source>
        <dbReference type="Proteomes" id="UP001179121"/>
    </source>
</evidence>
<evidence type="ECO:0000313" key="6">
    <source>
        <dbReference type="EMBL" id="CAI4032303.1"/>
    </source>
</evidence>
<dbReference type="Pfam" id="PF01934">
    <property type="entry name" value="HepT-like"/>
    <property type="match status" value="1"/>
</dbReference>
<protein>
    <submittedName>
        <fullName evidence="6">RNase</fullName>
    </submittedName>
</protein>
<dbReference type="KEGG" id="nti:DNFV4_02732"/>
<dbReference type="GO" id="GO:0110001">
    <property type="term" value="C:toxin-antitoxin complex"/>
    <property type="evidence" value="ECO:0007669"/>
    <property type="project" value="InterPro"/>
</dbReference>
<name>A0AA86N053_9BACT</name>
<keyword evidence="3" id="KW-0540">Nuclease</keyword>
<dbReference type="InterPro" id="IPR008201">
    <property type="entry name" value="HepT-like"/>
</dbReference>